<dbReference type="EMBL" id="LSSM01000584">
    <property type="protein sequence ID" value="OMJ28456.1"/>
    <property type="molecule type" value="Genomic_DNA"/>
</dbReference>
<dbReference type="Proteomes" id="UP000187429">
    <property type="component" value="Unassembled WGS sequence"/>
</dbReference>
<comment type="caution">
    <text evidence="1">The sequence shown here is derived from an EMBL/GenBank/DDBJ whole genome shotgun (WGS) entry which is preliminary data.</text>
</comment>
<keyword evidence="2" id="KW-1185">Reference proteome</keyword>
<organism evidence="1 2">
    <name type="scientific">Smittium culicis</name>
    <dbReference type="NCBI Taxonomy" id="133412"/>
    <lineage>
        <taxon>Eukaryota</taxon>
        <taxon>Fungi</taxon>
        <taxon>Fungi incertae sedis</taxon>
        <taxon>Zoopagomycota</taxon>
        <taxon>Kickxellomycotina</taxon>
        <taxon>Harpellomycetes</taxon>
        <taxon>Harpellales</taxon>
        <taxon>Legeriomycetaceae</taxon>
        <taxon>Smittium</taxon>
    </lineage>
</organism>
<dbReference type="AlphaFoldDB" id="A0A1R1YNZ1"/>
<protein>
    <submittedName>
        <fullName evidence="1">Uncharacterized protein</fullName>
    </submittedName>
</protein>
<accession>A0A1R1YNZ1</accession>
<gene>
    <name evidence="1" type="ORF">AYI69_g2084</name>
</gene>
<name>A0A1R1YNZ1_9FUNG</name>
<reference evidence="2" key="1">
    <citation type="submission" date="2017-01" db="EMBL/GenBank/DDBJ databases">
        <authorList>
            <person name="Wang Y."/>
            <person name="White M."/>
            <person name="Kvist S."/>
            <person name="Moncalvo J.-M."/>
        </authorList>
    </citation>
    <scope>NUCLEOTIDE SEQUENCE [LARGE SCALE GENOMIC DNA]</scope>
    <source>
        <strain evidence="2">ID-206-W2</strain>
    </source>
</reference>
<proteinExistence type="predicted"/>
<sequence length="113" mass="13159">MKNYYTQQATLFGSYHTIIIKTQKPCNSNNLIRIFLRLRVPLNSKTSLLIMIKTEIFPQKFTGSKDDATKAEIWIKKFKWSIKFSKVADEDAVELIKLLLEGDAAKWKFDVED</sequence>
<evidence type="ECO:0000313" key="2">
    <source>
        <dbReference type="Proteomes" id="UP000187429"/>
    </source>
</evidence>
<evidence type="ECO:0000313" key="1">
    <source>
        <dbReference type="EMBL" id="OMJ28456.1"/>
    </source>
</evidence>